<reference evidence="1 2" key="1">
    <citation type="submission" date="2023-05" db="EMBL/GenBank/DDBJ databases">
        <title>Gordonibacter KGMB12511T sp. nov., isolated from faeces of healthy Korean.</title>
        <authorList>
            <person name="Kim H.S."/>
            <person name="Kim J.-S."/>
            <person name="Suh M.K."/>
            <person name="Eom M.K."/>
            <person name="Do H.E."/>
            <person name="Lee J.-S."/>
        </authorList>
    </citation>
    <scope>NUCLEOTIDE SEQUENCE [LARGE SCALE GENOMIC DNA]</scope>
    <source>
        <strain evidence="1 2">KGMB12511</strain>
    </source>
</reference>
<dbReference type="Proteomes" id="UP001232750">
    <property type="component" value="Unassembled WGS sequence"/>
</dbReference>
<comment type="caution">
    <text evidence="1">The sequence shown here is derived from an EMBL/GenBank/DDBJ whole genome shotgun (WGS) entry which is preliminary data.</text>
</comment>
<sequence>MEKVPEVAVCGIDRERGLLLGADGQAFRECESNTWVDVGEERPGVVYLGTGRHGGGIVLRPLFVRDAGGWRNASTGARPPAGVALP</sequence>
<evidence type="ECO:0000313" key="2">
    <source>
        <dbReference type="Proteomes" id="UP001232750"/>
    </source>
</evidence>
<keyword evidence="2" id="KW-1185">Reference proteome</keyword>
<dbReference type="EMBL" id="JASJEU010000003">
    <property type="protein sequence ID" value="MDJ1649486.1"/>
    <property type="molecule type" value="Genomic_DNA"/>
</dbReference>
<organism evidence="1 2">
    <name type="scientific">Gordonibacter faecis</name>
    <dbReference type="NCBI Taxonomy" id="3047475"/>
    <lineage>
        <taxon>Bacteria</taxon>
        <taxon>Bacillati</taxon>
        <taxon>Actinomycetota</taxon>
        <taxon>Coriobacteriia</taxon>
        <taxon>Eggerthellales</taxon>
        <taxon>Eggerthellaceae</taxon>
        <taxon>Gordonibacter</taxon>
    </lineage>
</organism>
<accession>A0ABT7DLN7</accession>
<dbReference type="RefSeq" id="WP_283830818.1">
    <property type="nucleotide sequence ID" value="NZ_JASJEU010000003.1"/>
</dbReference>
<evidence type="ECO:0000313" key="1">
    <source>
        <dbReference type="EMBL" id="MDJ1649486.1"/>
    </source>
</evidence>
<gene>
    <name evidence="1" type="ORF">QNJ86_01590</name>
</gene>
<protein>
    <submittedName>
        <fullName evidence="1">Uncharacterized protein</fullName>
    </submittedName>
</protein>
<proteinExistence type="predicted"/>
<name>A0ABT7DLN7_9ACTN</name>